<gene>
    <name evidence="2" type="ORF">F5983_23290</name>
</gene>
<dbReference type="RefSeq" id="WP_151512048.1">
    <property type="nucleotide sequence ID" value="NZ_VYUA01000023.1"/>
</dbReference>
<dbReference type="CDD" id="cd06170">
    <property type="entry name" value="LuxR_C_like"/>
    <property type="match status" value="1"/>
</dbReference>
<dbReference type="EMBL" id="VYUA01000023">
    <property type="protein sequence ID" value="KAB2590063.1"/>
    <property type="molecule type" value="Genomic_DNA"/>
</dbReference>
<dbReference type="SMART" id="SM00421">
    <property type="entry name" value="HTH_LUXR"/>
    <property type="match status" value="1"/>
</dbReference>
<dbReference type="InterPro" id="IPR051797">
    <property type="entry name" value="TrmB-like"/>
</dbReference>
<dbReference type="PANTHER" id="PTHR34293">
    <property type="entry name" value="HTH-TYPE TRANSCRIPTIONAL REGULATOR TRMBL2"/>
    <property type="match status" value="1"/>
</dbReference>
<name>A0A5N5EIJ6_9ACTN</name>
<evidence type="ECO:0000313" key="2">
    <source>
        <dbReference type="EMBL" id="KAB2590063.1"/>
    </source>
</evidence>
<proteinExistence type="predicted"/>
<reference evidence="2 3" key="1">
    <citation type="submission" date="2019-09" db="EMBL/GenBank/DDBJ databases">
        <authorList>
            <person name="Liu P."/>
        </authorList>
    </citation>
    <scope>NUCLEOTIDE SEQUENCE [LARGE SCALE GENOMIC DNA]</scope>
    <source>
        <strain evidence="2 3">TRM68085</strain>
    </source>
</reference>
<dbReference type="Gene3D" id="1.10.10.10">
    <property type="entry name" value="Winged helix-like DNA-binding domain superfamily/Winged helix DNA-binding domain"/>
    <property type="match status" value="1"/>
</dbReference>
<dbReference type="AlphaFoldDB" id="A0A5N5EIJ6"/>
<dbReference type="InterPro" id="IPR000792">
    <property type="entry name" value="Tscrpt_reg_LuxR_C"/>
</dbReference>
<dbReference type="InterPro" id="IPR036388">
    <property type="entry name" value="WH-like_DNA-bd_sf"/>
</dbReference>
<dbReference type="PROSITE" id="PS50043">
    <property type="entry name" value="HTH_LUXR_2"/>
    <property type="match status" value="1"/>
</dbReference>
<dbReference type="SUPFAM" id="SSF46894">
    <property type="entry name" value="C-terminal effector domain of the bipartite response regulators"/>
    <property type="match status" value="1"/>
</dbReference>
<sequence>MCTTTENTDRPGTVHGLCEPALRLYATALREGRLPRTDLAEAPCLVQRGLILPDPDDERWGRPVPASAALTRLLRPLAQQVFERLDTTAALVDALLPLTSVAGREQHPEITVVSGKPAIQESLEEAGRRTREHILTLHPGSKRPAELLERARKNALPPLQRGVSVRHIYQHSARYSTPLNHYVDRLPYEGLQIRTMEQTPERLFIFDRVAYIPTTSQRDVALRITHPALVRYLIHVYDVLWAGATPFGEPLPTALPDTPLTAVQQSIARLLAEGHVDEVVARKMGISVRTCRSHIARLMLTLGATSRTHLGALLVRSGIAGAGRGDA</sequence>
<dbReference type="PANTHER" id="PTHR34293:SF1">
    <property type="entry name" value="HTH-TYPE TRANSCRIPTIONAL REGULATOR TRMBL2"/>
    <property type="match status" value="1"/>
</dbReference>
<keyword evidence="3" id="KW-1185">Reference proteome</keyword>
<dbReference type="GO" id="GO:0003677">
    <property type="term" value="F:DNA binding"/>
    <property type="evidence" value="ECO:0007669"/>
    <property type="project" value="InterPro"/>
</dbReference>
<dbReference type="Pfam" id="PF00196">
    <property type="entry name" value="GerE"/>
    <property type="match status" value="1"/>
</dbReference>
<accession>A0A5N5EIJ6</accession>
<evidence type="ECO:0000313" key="3">
    <source>
        <dbReference type="Proteomes" id="UP000326907"/>
    </source>
</evidence>
<dbReference type="GO" id="GO:0006355">
    <property type="term" value="P:regulation of DNA-templated transcription"/>
    <property type="evidence" value="ECO:0007669"/>
    <property type="project" value="InterPro"/>
</dbReference>
<protein>
    <submittedName>
        <fullName evidence="2">Helix-turn-helix transcriptional regulator</fullName>
    </submittedName>
</protein>
<dbReference type="Proteomes" id="UP000326907">
    <property type="component" value="Unassembled WGS sequence"/>
</dbReference>
<evidence type="ECO:0000259" key="1">
    <source>
        <dbReference type="PROSITE" id="PS50043"/>
    </source>
</evidence>
<comment type="caution">
    <text evidence="2">The sequence shown here is derived from an EMBL/GenBank/DDBJ whole genome shotgun (WGS) entry which is preliminary data.</text>
</comment>
<organism evidence="2 3">
    <name type="scientific">Streptomyces arboris</name>
    <dbReference type="NCBI Taxonomy" id="2600619"/>
    <lineage>
        <taxon>Bacteria</taxon>
        <taxon>Bacillati</taxon>
        <taxon>Actinomycetota</taxon>
        <taxon>Actinomycetes</taxon>
        <taxon>Kitasatosporales</taxon>
        <taxon>Streptomycetaceae</taxon>
        <taxon>Streptomyces</taxon>
    </lineage>
</organism>
<feature type="domain" description="HTH luxR-type" evidence="1">
    <location>
        <begin position="253"/>
        <end position="318"/>
    </location>
</feature>
<dbReference type="InterPro" id="IPR016032">
    <property type="entry name" value="Sig_transdc_resp-reg_C-effctor"/>
</dbReference>